<dbReference type="InterPro" id="IPR002937">
    <property type="entry name" value="Amino_oxidase"/>
</dbReference>
<keyword evidence="5 11" id="KW-0285">Flavoprotein</keyword>
<dbReference type="Proteomes" id="UP000234585">
    <property type="component" value="Unassembled WGS sequence"/>
</dbReference>
<dbReference type="Pfam" id="PF01593">
    <property type="entry name" value="Amino_oxidase"/>
    <property type="match status" value="1"/>
</dbReference>
<dbReference type="STRING" id="41067.A0A2I2FG04"/>
<keyword evidence="8 11" id="KW-0350">Heme biosynthesis</keyword>
<evidence type="ECO:0000256" key="11">
    <source>
        <dbReference type="RuleBase" id="RU367069"/>
    </source>
</evidence>
<dbReference type="NCBIfam" id="TIGR00562">
    <property type="entry name" value="proto_IX_ox"/>
    <property type="match status" value="1"/>
</dbReference>
<keyword evidence="9 11" id="KW-0627">Porphyrin biosynthesis</keyword>
<evidence type="ECO:0000256" key="10">
    <source>
        <dbReference type="ARBA" id="ARBA00047554"/>
    </source>
</evidence>
<dbReference type="InterPro" id="IPR004572">
    <property type="entry name" value="Protoporphyrinogen_oxidase"/>
</dbReference>
<accession>A0A2I2FG04</accession>
<comment type="similarity">
    <text evidence="3 11">Belongs to the protoporphyrinogen/coproporphyrinogen oxidase family. Protoporphyrinogen oxidase subfamily.</text>
</comment>
<dbReference type="SUPFAM" id="SSF54373">
    <property type="entry name" value="FAD-linked reductases, C-terminal domain"/>
    <property type="match status" value="1"/>
</dbReference>
<dbReference type="PANTHER" id="PTHR42923:SF3">
    <property type="entry name" value="PROTOPORPHYRINOGEN OXIDASE"/>
    <property type="match status" value="1"/>
</dbReference>
<evidence type="ECO:0000313" key="14">
    <source>
        <dbReference type="Proteomes" id="UP000234585"/>
    </source>
</evidence>
<dbReference type="Gene3D" id="3.50.50.60">
    <property type="entry name" value="FAD/NAD(P)-binding domain"/>
    <property type="match status" value="1"/>
</dbReference>
<feature type="domain" description="Amine oxidase" evidence="12">
    <location>
        <begin position="43"/>
        <end position="548"/>
    </location>
</feature>
<evidence type="ECO:0000256" key="3">
    <source>
        <dbReference type="ARBA" id="ARBA00010551"/>
    </source>
</evidence>
<evidence type="ECO:0000259" key="12">
    <source>
        <dbReference type="Pfam" id="PF01593"/>
    </source>
</evidence>
<comment type="catalytic activity">
    <reaction evidence="10 11">
        <text>protoporphyrinogen IX + 3 O2 = protoporphyrin IX + 3 H2O2</text>
        <dbReference type="Rhea" id="RHEA:25576"/>
        <dbReference type="ChEBI" id="CHEBI:15379"/>
        <dbReference type="ChEBI" id="CHEBI:16240"/>
        <dbReference type="ChEBI" id="CHEBI:57306"/>
        <dbReference type="ChEBI" id="CHEBI:57307"/>
        <dbReference type="EC" id="1.3.3.4"/>
    </reaction>
</comment>
<evidence type="ECO:0000256" key="4">
    <source>
        <dbReference type="ARBA" id="ARBA00012867"/>
    </source>
</evidence>
<dbReference type="InterPro" id="IPR036188">
    <property type="entry name" value="FAD/NAD-bd_sf"/>
</dbReference>
<dbReference type="SUPFAM" id="SSF51905">
    <property type="entry name" value="FAD/NAD(P)-binding domain"/>
    <property type="match status" value="1"/>
</dbReference>
<dbReference type="UniPathway" id="UPA00251">
    <property type="reaction ID" value="UER00324"/>
</dbReference>
<reference evidence="13 14" key="1">
    <citation type="submission" date="2017-12" db="EMBL/GenBank/DDBJ databases">
        <authorList>
            <consortium name="DOE Joint Genome Institute"/>
            <person name="Haridas S."/>
            <person name="Kjaerbolling I."/>
            <person name="Vesth T.C."/>
            <person name="Frisvad J.C."/>
            <person name="Nybo J.L."/>
            <person name="Theobald S."/>
            <person name="Kuo A."/>
            <person name="Bowyer P."/>
            <person name="Matsuda Y."/>
            <person name="Mondo S."/>
            <person name="Lyhne E.K."/>
            <person name="Kogle M.E."/>
            <person name="Clum A."/>
            <person name="Lipzen A."/>
            <person name="Salamov A."/>
            <person name="Ngan C.Y."/>
            <person name="Daum C."/>
            <person name="Chiniquy J."/>
            <person name="Barry K."/>
            <person name="LaButti K."/>
            <person name="Simmons B.A."/>
            <person name="Magnuson J.K."/>
            <person name="Mortensen U.H."/>
            <person name="Larsen T.O."/>
            <person name="Grigoriev I.V."/>
            <person name="Baker S.E."/>
            <person name="Andersen M.R."/>
            <person name="Nordberg H.P."/>
            <person name="Cantor M.N."/>
            <person name="Hua S.X."/>
        </authorList>
    </citation>
    <scope>NUCLEOTIDE SEQUENCE [LARGE SCALE GENOMIC DNA]</scope>
    <source>
        <strain evidence="13 14">CBS 102.13</strain>
    </source>
</reference>
<keyword evidence="6 11" id="KW-0274">FAD</keyword>
<organism evidence="13 14">
    <name type="scientific">Aspergillus candidus</name>
    <dbReference type="NCBI Taxonomy" id="41067"/>
    <lineage>
        <taxon>Eukaryota</taxon>
        <taxon>Fungi</taxon>
        <taxon>Dikarya</taxon>
        <taxon>Ascomycota</taxon>
        <taxon>Pezizomycotina</taxon>
        <taxon>Eurotiomycetes</taxon>
        <taxon>Eurotiomycetidae</taxon>
        <taxon>Eurotiales</taxon>
        <taxon>Aspergillaceae</taxon>
        <taxon>Aspergillus</taxon>
        <taxon>Aspergillus subgen. Circumdati</taxon>
    </lineage>
</organism>
<evidence type="ECO:0000256" key="2">
    <source>
        <dbReference type="ARBA" id="ARBA00005073"/>
    </source>
</evidence>
<evidence type="ECO:0000256" key="8">
    <source>
        <dbReference type="ARBA" id="ARBA00023133"/>
    </source>
</evidence>
<evidence type="ECO:0000313" key="13">
    <source>
        <dbReference type="EMBL" id="PLB39564.1"/>
    </source>
</evidence>
<evidence type="ECO:0000256" key="6">
    <source>
        <dbReference type="ARBA" id="ARBA00022827"/>
    </source>
</evidence>
<dbReference type="GeneID" id="36519207"/>
<dbReference type="GO" id="GO:0004729">
    <property type="term" value="F:oxygen-dependent protoporphyrinogen oxidase activity"/>
    <property type="evidence" value="ECO:0007669"/>
    <property type="project" value="UniProtKB-UniRule"/>
</dbReference>
<gene>
    <name evidence="13" type="ORF">BDW47DRAFT_10333</name>
</gene>
<name>A0A2I2FG04_ASPCN</name>
<comment type="pathway">
    <text evidence="2 11">Porphyrin-containing compound metabolism; protoporphyrin-IX biosynthesis; protoporphyrin-IX from protoporphyrinogen-IX: step 1/1.</text>
</comment>
<protein>
    <recommendedName>
        <fullName evidence="4 11">Protoporphyrinogen oxidase</fullName>
        <ecNumber evidence="4 11">1.3.3.4</ecNumber>
    </recommendedName>
</protein>
<proteinExistence type="inferred from homology"/>
<dbReference type="InterPro" id="IPR050464">
    <property type="entry name" value="Zeta_carotene_desat/Oxidored"/>
</dbReference>
<dbReference type="GO" id="GO:0006782">
    <property type="term" value="P:protoporphyrinogen IX biosynthetic process"/>
    <property type="evidence" value="ECO:0007669"/>
    <property type="project" value="UniProtKB-UniRule"/>
</dbReference>
<comment type="function">
    <text evidence="1 11">Catalyzes the 6-electron oxidation of protoporphyrinogen-IX to form protoporphyrin-IX.</text>
</comment>
<dbReference type="EC" id="1.3.3.4" evidence="4 11"/>
<dbReference type="OrthoDB" id="438553at2759"/>
<dbReference type="EMBL" id="KZ559128">
    <property type="protein sequence ID" value="PLB39564.1"/>
    <property type="molecule type" value="Genomic_DNA"/>
</dbReference>
<evidence type="ECO:0000256" key="5">
    <source>
        <dbReference type="ARBA" id="ARBA00022630"/>
    </source>
</evidence>
<keyword evidence="7 11" id="KW-0560">Oxidoreductase</keyword>
<sequence length="599" mass="66115">MQRLCVARHTLRRGWTPLSRAHVGQRHYAHTQSYTAAVIGAGITGLTTAYRLSKDPNCSHITVYEKSPGVGGPMHSQIIPVDGGNVVFEQGPRTLRATVPGSLPLMDLLFELDLLDDVLLTSKNSPAARNRYIYYPDRLVCMPTITRENLLGDLFNTIKKLVNEPIFDKFLIEFLWERWRQAPDANPFKTDESVESFVTRRLGPEMANNIVSAVYHGIYAGDISRLSAQTLMGGMRIMEQSNRGVASAMFENMQMGISNMSTDDLLALESVAPQKSTEYWKFLSSLIKDASVLTLKRGLGKLPVTLADALVQSGKVSIMTNTEASAIVRSPGTSDITICDGNQRFRTHNRVIATIPAPSMVRSLSKTVRQGQVIPHDTIRALQGHDYAVTVMVVNLYYEQTDVVPVRGFGYLIPRSVPAEQNPERALGVIFGSETSEGQDTVQGTKVTVMLGGHWWDGWERSDLPDHPTGITMACNLLRRHLGITVTPAVAYTSMQLDAIPQYTVHHLTRMGVLSEASRAEFNNRLTFAGGWYTGVGVTNCIRQGYIAGTYGVGARKLDPGDGSRPWRRYGAEKWQLEGGVATAPMTPIGVFSSERKHF</sequence>
<dbReference type="RefSeq" id="XP_024673576.1">
    <property type="nucleotide sequence ID" value="XM_024812047.1"/>
</dbReference>
<comment type="subcellular location">
    <subcellularLocation>
        <location evidence="11">Mitochondrion inner membrane</location>
    </subcellularLocation>
</comment>
<evidence type="ECO:0000256" key="9">
    <source>
        <dbReference type="ARBA" id="ARBA00023244"/>
    </source>
</evidence>
<comment type="cofactor">
    <cofactor evidence="11">
        <name>FAD</name>
        <dbReference type="ChEBI" id="CHEBI:57692"/>
    </cofactor>
    <text evidence="11">Binds 1 FAD per subunit.</text>
</comment>
<dbReference type="GO" id="GO:0005743">
    <property type="term" value="C:mitochondrial inner membrane"/>
    <property type="evidence" value="ECO:0007669"/>
    <property type="project" value="UniProtKB-SubCell"/>
</dbReference>
<evidence type="ECO:0000256" key="1">
    <source>
        <dbReference type="ARBA" id="ARBA00002600"/>
    </source>
</evidence>
<keyword evidence="14" id="KW-1185">Reference proteome</keyword>
<evidence type="ECO:0000256" key="7">
    <source>
        <dbReference type="ARBA" id="ARBA00023002"/>
    </source>
</evidence>
<dbReference type="AlphaFoldDB" id="A0A2I2FG04"/>
<dbReference type="PANTHER" id="PTHR42923">
    <property type="entry name" value="PROTOPORPHYRINOGEN OXIDASE"/>
    <property type="match status" value="1"/>
</dbReference>